<gene>
    <name evidence="1" type="ORF">KUCAC02_000638</name>
</gene>
<accession>A0ACB9W6U8</accession>
<organism evidence="1 2">
    <name type="scientific">Chaenocephalus aceratus</name>
    <name type="common">Blackfin icefish</name>
    <name type="synonym">Chaenichthys aceratus</name>
    <dbReference type="NCBI Taxonomy" id="36190"/>
    <lineage>
        <taxon>Eukaryota</taxon>
        <taxon>Metazoa</taxon>
        <taxon>Chordata</taxon>
        <taxon>Craniata</taxon>
        <taxon>Vertebrata</taxon>
        <taxon>Euteleostomi</taxon>
        <taxon>Actinopterygii</taxon>
        <taxon>Neopterygii</taxon>
        <taxon>Teleostei</taxon>
        <taxon>Neoteleostei</taxon>
        <taxon>Acanthomorphata</taxon>
        <taxon>Eupercaria</taxon>
        <taxon>Perciformes</taxon>
        <taxon>Notothenioidei</taxon>
        <taxon>Channichthyidae</taxon>
        <taxon>Chaenocephalus</taxon>
    </lineage>
</organism>
<name>A0ACB9W6U8_CHAAC</name>
<evidence type="ECO:0000313" key="2">
    <source>
        <dbReference type="Proteomes" id="UP001057452"/>
    </source>
</evidence>
<proteinExistence type="predicted"/>
<sequence length="293" mass="32722">MDCERSDGGGEGGEAEVEDEFAGRSIDGQQRADLAETTREEQRREVGKVICERAGDQEEQQELSYPGALHCIFSGARGLFMDCLTKSTSAHIVVGSTGFLLISGLAEPVVRAYSLITDMVERYESTQSRRSETTDRGMGETLDSRRAFKRLVENWEDKQSWILLFSPGVSEGNPAGVCCCLQGPEDWQRVADEKLLLSPQVVVGQSEAASISTEVKDVRGEDEEQKCCCQWETKILASFKVLHSHGSRIAVTVRRGRKLKMAMNRTKARGTDLARQSTEKKKKWKYREESVDE</sequence>
<reference evidence="1" key="1">
    <citation type="submission" date="2022-05" db="EMBL/GenBank/DDBJ databases">
        <title>Chromosome-level genome of Chaenocephalus aceratus.</title>
        <authorList>
            <person name="Park H."/>
        </authorList>
    </citation>
    <scope>NUCLEOTIDE SEQUENCE</scope>
    <source>
        <strain evidence="1">KU_202001</strain>
    </source>
</reference>
<protein>
    <submittedName>
        <fullName evidence="1">Uncharacterized protein</fullName>
    </submittedName>
</protein>
<evidence type="ECO:0000313" key="1">
    <source>
        <dbReference type="EMBL" id="KAI4808581.1"/>
    </source>
</evidence>
<dbReference type="EMBL" id="CM043802">
    <property type="protein sequence ID" value="KAI4808581.1"/>
    <property type="molecule type" value="Genomic_DNA"/>
</dbReference>
<keyword evidence="2" id="KW-1185">Reference proteome</keyword>
<dbReference type="Proteomes" id="UP001057452">
    <property type="component" value="Chromosome 18"/>
</dbReference>
<comment type="caution">
    <text evidence="1">The sequence shown here is derived from an EMBL/GenBank/DDBJ whole genome shotgun (WGS) entry which is preliminary data.</text>
</comment>